<feature type="domain" description="Gfo/Idh/MocA-like oxidoreductase N-terminal" evidence="3">
    <location>
        <begin position="8"/>
        <end position="121"/>
    </location>
</feature>
<sequence length="358" mass="39344">MSGPKLPVAVIGIGRMGQSHALNFAYAVPRAELVAVCDPRESALDRARKELPPNVQGFLDVKECFAKSGAKAVLIATETASHAPLAKLAMESGLHVLLEKPISIDVETSKEVVKVAEAHPELKTMVAFVRRFDESTRELKRMIDDGEMGEVHLLKSASNDPYDPSGFFVNFSGTSGGIFTDVGVHDIDVARWLLDVANGCPNPAKQVHRVFAIGQSVRHPELKEMGDADNGMGIVEFTNGTVFMCHMSRTQMNGHECWAELFGTEKKVVINGNPQLNKLEIRDKYGVRTESTATHYLRYKDAFVRELQDFTACVLDNKPLPVSLRDALEASKIATAFTLSYHKGVPVFFDDQGEVTLD</sequence>
<proteinExistence type="inferred from homology"/>
<reference evidence="5 6" key="1">
    <citation type="submission" date="2016-07" db="EMBL/GenBank/DDBJ databases">
        <title>Pervasive Adenine N6-methylation of Active Genes in Fungi.</title>
        <authorList>
            <consortium name="DOE Joint Genome Institute"/>
            <person name="Mondo S.J."/>
            <person name="Dannebaum R.O."/>
            <person name="Kuo R.C."/>
            <person name="Labutti K."/>
            <person name="Haridas S."/>
            <person name="Kuo A."/>
            <person name="Salamov A."/>
            <person name="Ahrendt S.R."/>
            <person name="Lipzen A."/>
            <person name="Sullivan W."/>
            <person name="Andreopoulos W.B."/>
            <person name="Clum A."/>
            <person name="Lindquist E."/>
            <person name="Daum C."/>
            <person name="Ramamoorthy G.K."/>
            <person name="Gryganskyi A."/>
            <person name="Culley D."/>
            <person name="Magnuson J.K."/>
            <person name="James T.Y."/>
            <person name="O'Malley M.A."/>
            <person name="Stajich J.E."/>
            <person name="Spatafora J.W."/>
            <person name="Visel A."/>
            <person name="Grigoriev I.V."/>
        </authorList>
    </citation>
    <scope>NUCLEOTIDE SEQUENCE [LARGE SCALE GENOMIC DNA]</scope>
    <source>
        <strain evidence="5 6">68-887.2</strain>
    </source>
</reference>
<dbReference type="Gene3D" id="3.40.50.720">
    <property type="entry name" value="NAD(P)-binding Rossmann-like Domain"/>
    <property type="match status" value="1"/>
</dbReference>
<keyword evidence="6" id="KW-1185">Reference proteome</keyword>
<dbReference type="FunFam" id="3.30.360.10:FF:000017">
    <property type="entry name" value="Oxidoreductase family NAD-binding Rossmann fold"/>
    <property type="match status" value="1"/>
</dbReference>
<dbReference type="InParanoid" id="A0A1Y2AYQ1"/>
<feature type="domain" description="GFO/IDH/MocA-like oxidoreductase" evidence="4">
    <location>
        <begin position="137"/>
        <end position="267"/>
    </location>
</feature>
<evidence type="ECO:0000256" key="1">
    <source>
        <dbReference type="ARBA" id="ARBA00010928"/>
    </source>
</evidence>
<dbReference type="PANTHER" id="PTHR42840:SF3">
    <property type="entry name" value="BINDING ROSSMANN FOLD OXIDOREDUCTASE, PUTATIVE (AFU_ORTHOLOGUE AFUA_2G10240)-RELATED"/>
    <property type="match status" value="1"/>
</dbReference>
<dbReference type="STRING" id="71784.A0A1Y2AYQ1"/>
<evidence type="ECO:0000313" key="6">
    <source>
        <dbReference type="Proteomes" id="UP000193986"/>
    </source>
</evidence>
<dbReference type="Gene3D" id="3.30.360.10">
    <property type="entry name" value="Dihydrodipicolinate Reductase, domain 2"/>
    <property type="match status" value="1"/>
</dbReference>
<comment type="similarity">
    <text evidence="1">Belongs to the Gfo/Idh/MocA family.</text>
</comment>
<evidence type="ECO:0000259" key="3">
    <source>
        <dbReference type="Pfam" id="PF01408"/>
    </source>
</evidence>
<evidence type="ECO:0000313" key="5">
    <source>
        <dbReference type="EMBL" id="ORY26985.1"/>
    </source>
</evidence>
<name>A0A1Y2AYQ1_9TREE</name>
<dbReference type="PANTHER" id="PTHR42840">
    <property type="entry name" value="NAD(P)-BINDING ROSSMANN-FOLD SUPERFAMILY PROTEIN-RELATED"/>
    <property type="match status" value="1"/>
</dbReference>
<keyword evidence="2" id="KW-0560">Oxidoreductase</keyword>
<dbReference type="OrthoDB" id="446809at2759"/>
<organism evidence="5 6">
    <name type="scientific">Naematelia encephala</name>
    <dbReference type="NCBI Taxonomy" id="71784"/>
    <lineage>
        <taxon>Eukaryota</taxon>
        <taxon>Fungi</taxon>
        <taxon>Dikarya</taxon>
        <taxon>Basidiomycota</taxon>
        <taxon>Agaricomycotina</taxon>
        <taxon>Tremellomycetes</taxon>
        <taxon>Tremellales</taxon>
        <taxon>Naemateliaceae</taxon>
        <taxon>Naematelia</taxon>
    </lineage>
</organism>
<protein>
    <recommendedName>
        <fullName evidence="7">Myo-inositol 2-dehydrogenase</fullName>
    </recommendedName>
</protein>
<dbReference type="InterPro" id="IPR036291">
    <property type="entry name" value="NAD(P)-bd_dom_sf"/>
</dbReference>
<dbReference type="GO" id="GO:0016491">
    <property type="term" value="F:oxidoreductase activity"/>
    <property type="evidence" value="ECO:0007669"/>
    <property type="project" value="UniProtKB-KW"/>
</dbReference>
<dbReference type="Pfam" id="PF01408">
    <property type="entry name" value="GFO_IDH_MocA"/>
    <property type="match status" value="1"/>
</dbReference>
<dbReference type="GO" id="GO:0005737">
    <property type="term" value="C:cytoplasm"/>
    <property type="evidence" value="ECO:0007669"/>
    <property type="project" value="TreeGrafter"/>
</dbReference>
<dbReference type="SUPFAM" id="SSF55347">
    <property type="entry name" value="Glyceraldehyde-3-phosphate dehydrogenase-like, C-terminal domain"/>
    <property type="match status" value="1"/>
</dbReference>
<dbReference type="AlphaFoldDB" id="A0A1Y2AYQ1"/>
<dbReference type="EMBL" id="MCFC01000042">
    <property type="protein sequence ID" value="ORY26985.1"/>
    <property type="molecule type" value="Genomic_DNA"/>
</dbReference>
<dbReference type="GO" id="GO:0006740">
    <property type="term" value="P:NADPH regeneration"/>
    <property type="evidence" value="ECO:0007669"/>
    <property type="project" value="TreeGrafter"/>
</dbReference>
<dbReference type="InterPro" id="IPR055170">
    <property type="entry name" value="GFO_IDH_MocA-like_dom"/>
</dbReference>
<accession>A0A1Y2AYQ1</accession>
<evidence type="ECO:0000259" key="4">
    <source>
        <dbReference type="Pfam" id="PF22725"/>
    </source>
</evidence>
<dbReference type="GO" id="GO:0000166">
    <property type="term" value="F:nucleotide binding"/>
    <property type="evidence" value="ECO:0007669"/>
    <property type="project" value="InterPro"/>
</dbReference>
<evidence type="ECO:0008006" key="7">
    <source>
        <dbReference type="Google" id="ProtNLM"/>
    </source>
</evidence>
<dbReference type="Pfam" id="PF22725">
    <property type="entry name" value="GFO_IDH_MocA_C3"/>
    <property type="match status" value="1"/>
</dbReference>
<comment type="caution">
    <text evidence="5">The sequence shown here is derived from an EMBL/GenBank/DDBJ whole genome shotgun (WGS) entry which is preliminary data.</text>
</comment>
<dbReference type="InterPro" id="IPR000683">
    <property type="entry name" value="Gfo/Idh/MocA-like_OxRdtase_N"/>
</dbReference>
<gene>
    <name evidence="5" type="ORF">BCR39DRAFT_497705</name>
</gene>
<dbReference type="SUPFAM" id="SSF51735">
    <property type="entry name" value="NAD(P)-binding Rossmann-fold domains"/>
    <property type="match status" value="1"/>
</dbReference>
<evidence type="ECO:0000256" key="2">
    <source>
        <dbReference type="ARBA" id="ARBA00023002"/>
    </source>
</evidence>
<dbReference type="Proteomes" id="UP000193986">
    <property type="component" value="Unassembled WGS sequence"/>
</dbReference>